<evidence type="ECO:0000313" key="2">
    <source>
        <dbReference type="Proteomes" id="UP000317036"/>
    </source>
</evidence>
<gene>
    <name evidence="1" type="ORF">FPZ49_10820</name>
</gene>
<sequence>MGTVIARAEDGTLTKRYYHLNFVYRNGEVVDMYKDTEAKIYQVSEELKELHWKKYYEAWCKRNKVLV</sequence>
<protein>
    <submittedName>
        <fullName evidence="1">Uncharacterized protein</fullName>
    </submittedName>
</protein>
<organism evidence="1 2">
    <name type="scientific">Paenibacillus cremeus</name>
    <dbReference type="NCBI Taxonomy" id="2163881"/>
    <lineage>
        <taxon>Bacteria</taxon>
        <taxon>Bacillati</taxon>
        <taxon>Bacillota</taxon>
        <taxon>Bacilli</taxon>
        <taxon>Bacillales</taxon>
        <taxon>Paenibacillaceae</taxon>
        <taxon>Paenibacillus</taxon>
    </lineage>
</organism>
<dbReference type="Proteomes" id="UP000317036">
    <property type="component" value="Unassembled WGS sequence"/>
</dbReference>
<proteinExistence type="predicted"/>
<dbReference type="AlphaFoldDB" id="A0A559KCK0"/>
<keyword evidence="2" id="KW-1185">Reference proteome</keyword>
<accession>A0A559KCK0</accession>
<reference evidence="1 2" key="1">
    <citation type="submission" date="2019-07" db="EMBL/GenBank/DDBJ databases">
        <authorList>
            <person name="Kim J."/>
        </authorList>
    </citation>
    <scope>NUCLEOTIDE SEQUENCE [LARGE SCALE GENOMIC DNA]</scope>
    <source>
        <strain evidence="1 2">JC52</strain>
    </source>
</reference>
<dbReference type="EMBL" id="VNJI01000011">
    <property type="protein sequence ID" value="TVY09857.1"/>
    <property type="molecule type" value="Genomic_DNA"/>
</dbReference>
<evidence type="ECO:0000313" key="1">
    <source>
        <dbReference type="EMBL" id="TVY09857.1"/>
    </source>
</evidence>
<name>A0A559KCK0_9BACL</name>
<comment type="caution">
    <text evidence="1">The sequence shown here is derived from an EMBL/GenBank/DDBJ whole genome shotgun (WGS) entry which is preliminary data.</text>
</comment>